<reference evidence="5 6" key="1">
    <citation type="submission" date="2023-07" db="EMBL/GenBank/DDBJ databases">
        <title>Genomic Encyclopedia of Type Strains, Phase IV (KMG-IV): sequencing the most valuable type-strain genomes for metagenomic binning, comparative biology and taxonomic classification.</title>
        <authorList>
            <person name="Goeker M."/>
        </authorList>
    </citation>
    <scope>NUCLEOTIDE SEQUENCE [LARGE SCALE GENOMIC DNA]</scope>
    <source>
        <strain evidence="5 6">DSM 1400</strain>
    </source>
</reference>
<evidence type="ECO:0000256" key="2">
    <source>
        <dbReference type="ARBA" id="ARBA00022884"/>
    </source>
</evidence>
<dbReference type="CDD" id="cd21140">
    <property type="entry name" value="Cas6_I-like"/>
    <property type="match status" value="1"/>
</dbReference>
<dbReference type="NCBIfam" id="TIGR01877">
    <property type="entry name" value="cas_cas6"/>
    <property type="match status" value="1"/>
</dbReference>
<protein>
    <submittedName>
        <fullName evidence="5">CRISPR-associated endoribonuclease Cas6</fullName>
        <ecNumber evidence="5">3.1.-.-</ecNumber>
    </submittedName>
</protein>
<keyword evidence="5" id="KW-0378">Hydrolase</keyword>
<dbReference type="RefSeq" id="WP_307354980.1">
    <property type="nucleotide sequence ID" value="NZ_BAAACJ010000025.1"/>
</dbReference>
<dbReference type="InterPro" id="IPR010156">
    <property type="entry name" value="CRISPR-assoc_prot_Cas6"/>
</dbReference>
<evidence type="ECO:0000256" key="3">
    <source>
        <dbReference type="ARBA" id="ARBA00023118"/>
    </source>
</evidence>
<dbReference type="GO" id="GO:0016787">
    <property type="term" value="F:hydrolase activity"/>
    <property type="evidence" value="ECO:0007669"/>
    <property type="project" value="UniProtKB-KW"/>
</dbReference>
<accession>A0ABU0JNV8</accession>
<dbReference type="Proteomes" id="UP001224418">
    <property type="component" value="Unassembled WGS sequence"/>
</dbReference>
<comment type="caution">
    <text evidence="5">The sequence shown here is derived from an EMBL/GenBank/DDBJ whole genome shotgun (WGS) entry which is preliminary data.</text>
</comment>
<evidence type="ECO:0000256" key="1">
    <source>
        <dbReference type="ARBA" id="ARBA00005937"/>
    </source>
</evidence>
<dbReference type="Gene3D" id="3.30.70.1890">
    <property type="match status" value="1"/>
</dbReference>
<name>A0ABU0JNV8_HATLI</name>
<dbReference type="PANTHER" id="PTHR36984:SF1">
    <property type="entry name" value="CRISPR-ASSOCIATED ENDORIBONUCLEASE CAS6 1"/>
    <property type="match status" value="1"/>
</dbReference>
<organism evidence="5 6">
    <name type="scientific">Hathewaya limosa</name>
    <name type="common">Clostridium limosum</name>
    <dbReference type="NCBI Taxonomy" id="1536"/>
    <lineage>
        <taxon>Bacteria</taxon>
        <taxon>Bacillati</taxon>
        <taxon>Bacillota</taxon>
        <taxon>Clostridia</taxon>
        <taxon>Eubacteriales</taxon>
        <taxon>Clostridiaceae</taxon>
        <taxon>Hathewaya</taxon>
    </lineage>
</organism>
<dbReference type="EC" id="3.1.-.-" evidence="5"/>
<gene>
    <name evidence="5" type="ORF">QOZ93_000503</name>
</gene>
<keyword evidence="2" id="KW-0694">RNA-binding</keyword>
<dbReference type="PANTHER" id="PTHR36984">
    <property type="entry name" value="CRISPR-ASSOCIATED ENDORIBONUCLEASE CAS6 1"/>
    <property type="match status" value="1"/>
</dbReference>
<comment type="similarity">
    <text evidence="1">Belongs to the CRISPR-associated protein Cas6/Cse3/CasE family.</text>
</comment>
<keyword evidence="6" id="KW-1185">Reference proteome</keyword>
<keyword evidence="3" id="KW-0051">Antiviral defense</keyword>
<sequence>MLCRKSLKLKVAKDELMNYNYQYALLSEIYKLTYKLDEQQSKFLHDQGYSDTGKTLKKFMIFMQFYECDYIKEGIIINPNSNIHLVISGDKKIVEFIVKSIIYNRQIQVNNIIFDLDNIEKEKKPKLSKKTFYKALSPIISTKWDKKVIYLDWKDKEYFEVIKNNLRRKYKQIYNKEYEGDLILDVSCIDNIFDVKQKRINNIKNKGYMIGYAKFNFWLIADKQMQEIAYYLGLGKGNTLGAGFLEQLGYIKEE</sequence>
<dbReference type="Pfam" id="PF01881">
    <property type="entry name" value="Cas_Cas6_C"/>
    <property type="match status" value="1"/>
</dbReference>
<evidence type="ECO:0000313" key="5">
    <source>
        <dbReference type="EMBL" id="MDQ0478775.1"/>
    </source>
</evidence>
<evidence type="ECO:0000313" key="6">
    <source>
        <dbReference type="Proteomes" id="UP001224418"/>
    </source>
</evidence>
<dbReference type="EMBL" id="JAUSWN010000003">
    <property type="protein sequence ID" value="MDQ0478775.1"/>
    <property type="molecule type" value="Genomic_DNA"/>
</dbReference>
<dbReference type="InterPro" id="IPR049435">
    <property type="entry name" value="Cas_Cas6_C"/>
</dbReference>
<feature type="domain" description="CRISPR associated protein Cas6 C-terminal" evidence="4">
    <location>
        <begin position="123"/>
        <end position="246"/>
    </location>
</feature>
<dbReference type="InterPro" id="IPR045747">
    <property type="entry name" value="CRISPR-assoc_prot_Cas6_N_sf"/>
</dbReference>
<dbReference type="Gene3D" id="3.30.70.1900">
    <property type="match status" value="1"/>
</dbReference>
<evidence type="ECO:0000259" key="4">
    <source>
        <dbReference type="Pfam" id="PF01881"/>
    </source>
</evidence>
<proteinExistence type="inferred from homology"/>